<organism evidence="5 6">
    <name type="scientific">Pelomonas caseinilytica</name>
    <dbReference type="NCBI Taxonomy" id="2906763"/>
    <lineage>
        <taxon>Bacteria</taxon>
        <taxon>Pseudomonadati</taxon>
        <taxon>Pseudomonadota</taxon>
        <taxon>Betaproteobacteria</taxon>
        <taxon>Burkholderiales</taxon>
        <taxon>Sphaerotilaceae</taxon>
        <taxon>Roseateles</taxon>
    </lineage>
</organism>
<dbReference type="Gene3D" id="1.10.10.10">
    <property type="entry name" value="Winged helix-like DNA-binding domain superfamily/Winged helix DNA-binding domain"/>
    <property type="match status" value="1"/>
</dbReference>
<gene>
    <name evidence="5" type="ORF">LXT12_06665</name>
</gene>
<dbReference type="CDD" id="cd07377">
    <property type="entry name" value="WHTH_GntR"/>
    <property type="match status" value="1"/>
</dbReference>
<feature type="domain" description="HTH gntR-type" evidence="4">
    <location>
        <begin position="11"/>
        <end position="79"/>
    </location>
</feature>
<dbReference type="InterPro" id="IPR036388">
    <property type="entry name" value="WH-like_DNA-bd_sf"/>
</dbReference>
<evidence type="ECO:0000313" key="5">
    <source>
        <dbReference type="EMBL" id="MCE4536929.1"/>
    </source>
</evidence>
<dbReference type="SUPFAM" id="SSF46785">
    <property type="entry name" value="Winged helix' DNA-binding domain"/>
    <property type="match status" value="1"/>
</dbReference>
<sequence>MSLPLPSQEAPRQHQLVAERIRSLIALDHIAMGSRLPSERELALRLGVSRQTVREALIALEIDGHVDIRGGSGVYVCATAKLSTDVAPLVLGESPEALANARAVLESSVASLAAARQNEDGLRRVEDALQAMRDDVAVGRRPIESDRLFHVCIAEMCGNAVLAALVGVLFDGRNNPATLRLCHRSESAATWRAAIAEHEVILGALKGRDPQSASAAMDHHLRASVRRWTEGPAA</sequence>
<dbReference type="PANTHER" id="PTHR43537">
    <property type="entry name" value="TRANSCRIPTIONAL REGULATOR, GNTR FAMILY"/>
    <property type="match status" value="1"/>
</dbReference>
<evidence type="ECO:0000256" key="2">
    <source>
        <dbReference type="ARBA" id="ARBA00023125"/>
    </source>
</evidence>
<dbReference type="InterPro" id="IPR000524">
    <property type="entry name" value="Tscrpt_reg_HTH_GntR"/>
</dbReference>
<accession>A0ABS8X8B0</accession>
<evidence type="ECO:0000256" key="3">
    <source>
        <dbReference type="ARBA" id="ARBA00023163"/>
    </source>
</evidence>
<dbReference type="InterPro" id="IPR036390">
    <property type="entry name" value="WH_DNA-bd_sf"/>
</dbReference>
<keyword evidence="1" id="KW-0805">Transcription regulation</keyword>
<dbReference type="Pfam" id="PF07729">
    <property type="entry name" value="FCD"/>
    <property type="match status" value="1"/>
</dbReference>
<evidence type="ECO:0000313" key="6">
    <source>
        <dbReference type="Proteomes" id="UP001201463"/>
    </source>
</evidence>
<dbReference type="InterPro" id="IPR008920">
    <property type="entry name" value="TF_FadR/GntR_C"/>
</dbReference>
<keyword evidence="6" id="KW-1185">Reference proteome</keyword>
<evidence type="ECO:0000256" key="1">
    <source>
        <dbReference type="ARBA" id="ARBA00023015"/>
    </source>
</evidence>
<comment type="caution">
    <text evidence="5">The sequence shown here is derived from an EMBL/GenBank/DDBJ whole genome shotgun (WGS) entry which is preliminary data.</text>
</comment>
<dbReference type="SMART" id="SM00345">
    <property type="entry name" value="HTH_GNTR"/>
    <property type="match status" value="1"/>
</dbReference>
<dbReference type="SMART" id="SM00895">
    <property type="entry name" value="FCD"/>
    <property type="match status" value="1"/>
</dbReference>
<dbReference type="PROSITE" id="PS50949">
    <property type="entry name" value="HTH_GNTR"/>
    <property type="match status" value="1"/>
</dbReference>
<proteinExistence type="predicted"/>
<protein>
    <submittedName>
        <fullName evidence="5">FadR family transcriptional regulator</fullName>
    </submittedName>
</protein>
<name>A0ABS8X8B0_9BURK</name>
<dbReference type="SUPFAM" id="SSF48008">
    <property type="entry name" value="GntR ligand-binding domain-like"/>
    <property type="match status" value="1"/>
</dbReference>
<dbReference type="PANTHER" id="PTHR43537:SF5">
    <property type="entry name" value="UXU OPERON TRANSCRIPTIONAL REGULATOR"/>
    <property type="match status" value="1"/>
</dbReference>
<reference evidence="5 6" key="1">
    <citation type="submission" date="2021-12" db="EMBL/GenBank/DDBJ databases">
        <title>Genome seq of p7.</title>
        <authorList>
            <person name="Seo T."/>
        </authorList>
    </citation>
    <scope>NUCLEOTIDE SEQUENCE [LARGE SCALE GENOMIC DNA]</scope>
    <source>
        <strain evidence="5 6">P7</strain>
    </source>
</reference>
<dbReference type="RefSeq" id="WP_233390639.1">
    <property type="nucleotide sequence ID" value="NZ_JAJTWT010000002.1"/>
</dbReference>
<dbReference type="Pfam" id="PF00392">
    <property type="entry name" value="GntR"/>
    <property type="match status" value="1"/>
</dbReference>
<keyword evidence="2" id="KW-0238">DNA-binding</keyword>
<dbReference type="Proteomes" id="UP001201463">
    <property type="component" value="Unassembled WGS sequence"/>
</dbReference>
<evidence type="ECO:0000259" key="4">
    <source>
        <dbReference type="PROSITE" id="PS50949"/>
    </source>
</evidence>
<dbReference type="Gene3D" id="1.20.120.530">
    <property type="entry name" value="GntR ligand-binding domain-like"/>
    <property type="match status" value="1"/>
</dbReference>
<dbReference type="InterPro" id="IPR011711">
    <property type="entry name" value="GntR_C"/>
</dbReference>
<dbReference type="PRINTS" id="PR00035">
    <property type="entry name" value="HTHGNTR"/>
</dbReference>
<keyword evidence="3" id="KW-0804">Transcription</keyword>
<dbReference type="EMBL" id="JAJTWT010000002">
    <property type="protein sequence ID" value="MCE4536929.1"/>
    <property type="molecule type" value="Genomic_DNA"/>
</dbReference>